<evidence type="ECO:0000313" key="3">
    <source>
        <dbReference type="WBParaSite" id="jg23261"/>
    </source>
</evidence>
<dbReference type="SUPFAM" id="SSF53098">
    <property type="entry name" value="Ribonuclease H-like"/>
    <property type="match status" value="1"/>
</dbReference>
<dbReference type="GO" id="GO:0003676">
    <property type="term" value="F:nucleic acid binding"/>
    <property type="evidence" value="ECO:0007669"/>
    <property type="project" value="InterPro"/>
</dbReference>
<dbReference type="Pfam" id="PF01612">
    <property type="entry name" value="DNA_pol_A_exo1"/>
    <property type="match status" value="1"/>
</dbReference>
<keyword evidence="2" id="KW-1185">Reference proteome</keyword>
<evidence type="ECO:0000313" key="2">
    <source>
        <dbReference type="Proteomes" id="UP000887574"/>
    </source>
</evidence>
<dbReference type="PANTHER" id="PTHR47765:SF2">
    <property type="entry name" value="EXONUCLEASE MUT-7 HOMOLOG"/>
    <property type="match status" value="1"/>
</dbReference>
<dbReference type="GO" id="GO:0006139">
    <property type="term" value="P:nucleobase-containing compound metabolic process"/>
    <property type="evidence" value="ECO:0007669"/>
    <property type="project" value="InterPro"/>
</dbReference>
<reference evidence="3" key="1">
    <citation type="submission" date="2022-11" db="UniProtKB">
        <authorList>
            <consortium name="WormBaseParasite"/>
        </authorList>
    </citation>
    <scope>IDENTIFICATION</scope>
</reference>
<sequence>MGLSLVCRRMLGLSLEKSEQCSMWDRRPLRYRQIRYAAIDAWCCLKLYQKCVEWSQKLGCNIKDLVEAQGPIRCQLPLFWKPY</sequence>
<evidence type="ECO:0000259" key="1">
    <source>
        <dbReference type="Pfam" id="PF01612"/>
    </source>
</evidence>
<dbReference type="GO" id="GO:0008408">
    <property type="term" value="F:3'-5' exonuclease activity"/>
    <property type="evidence" value="ECO:0007669"/>
    <property type="project" value="InterPro"/>
</dbReference>
<dbReference type="WBParaSite" id="jg23261">
    <property type="protein sequence ID" value="jg23261"/>
    <property type="gene ID" value="jg23261"/>
</dbReference>
<dbReference type="Gene3D" id="3.30.420.10">
    <property type="entry name" value="Ribonuclease H-like superfamily/Ribonuclease H"/>
    <property type="match status" value="1"/>
</dbReference>
<accession>A0A915DVN0</accession>
<dbReference type="InterPro" id="IPR036397">
    <property type="entry name" value="RNaseH_sf"/>
</dbReference>
<dbReference type="InterPro" id="IPR002562">
    <property type="entry name" value="3'-5'_exonuclease_dom"/>
</dbReference>
<dbReference type="AlphaFoldDB" id="A0A915DVN0"/>
<dbReference type="InterPro" id="IPR052408">
    <property type="entry name" value="Exonuclease_MUT-7-like"/>
</dbReference>
<dbReference type="InterPro" id="IPR012337">
    <property type="entry name" value="RNaseH-like_sf"/>
</dbReference>
<dbReference type="Proteomes" id="UP000887574">
    <property type="component" value="Unplaced"/>
</dbReference>
<organism evidence="2 3">
    <name type="scientific">Ditylenchus dipsaci</name>
    <dbReference type="NCBI Taxonomy" id="166011"/>
    <lineage>
        <taxon>Eukaryota</taxon>
        <taxon>Metazoa</taxon>
        <taxon>Ecdysozoa</taxon>
        <taxon>Nematoda</taxon>
        <taxon>Chromadorea</taxon>
        <taxon>Rhabditida</taxon>
        <taxon>Tylenchina</taxon>
        <taxon>Tylenchomorpha</taxon>
        <taxon>Sphaerularioidea</taxon>
        <taxon>Anguinidae</taxon>
        <taxon>Anguininae</taxon>
        <taxon>Ditylenchus</taxon>
    </lineage>
</organism>
<proteinExistence type="predicted"/>
<name>A0A915DVN0_9BILA</name>
<feature type="domain" description="3'-5' exonuclease" evidence="1">
    <location>
        <begin position="2"/>
        <end position="50"/>
    </location>
</feature>
<dbReference type="PANTHER" id="PTHR47765">
    <property type="entry name" value="3'-5' EXONUCLEASE DOMAIN-CONTAINING PROTEIN"/>
    <property type="match status" value="1"/>
</dbReference>
<protein>
    <submittedName>
        <fullName evidence="3">3'-5' exonuclease domain-containing protein</fullName>
    </submittedName>
</protein>